<keyword evidence="3" id="KW-1185">Reference proteome</keyword>
<dbReference type="EMBL" id="JBHUOS010000001">
    <property type="protein sequence ID" value="MFD2914623.1"/>
    <property type="molecule type" value="Genomic_DNA"/>
</dbReference>
<keyword evidence="1" id="KW-0472">Membrane</keyword>
<protein>
    <recommendedName>
        <fullName evidence="4">Transmembrane family 220, helix</fullName>
    </recommendedName>
</protein>
<keyword evidence="1" id="KW-1133">Transmembrane helix</keyword>
<accession>A0ABW5ZNR9</accession>
<evidence type="ECO:0000313" key="3">
    <source>
        <dbReference type="Proteomes" id="UP001597548"/>
    </source>
</evidence>
<feature type="transmembrane region" description="Helical" evidence="1">
    <location>
        <begin position="98"/>
        <end position="115"/>
    </location>
</feature>
<feature type="transmembrane region" description="Helical" evidence="1">
    <location>
        <begin position="26"/>
        <end position="43"/>
    </location>
</feature>
<feature type="transmembrane region" description="Helical" evidence="1">
    <location>
        <begin position="50"/>
        <end position="67"/>
    </location>
</feature>
<evidence type="ECO:0000256" key="1">
    <source>
        <dbReference type="SAM" id="Phobius"/>
    </source>
</evidence>
<sequence>MKEIFNITYEFLMFLSRITGFSYKEINIIIWFIIIPMSWLFLIDKIKGKHYFKIGFSAIVILVLLFIKNFSESSNRLFDVSADFLRGFNPVGMNYTEASVIICLLVPLLVYVVLIRKAYFKN</sequence>
<name>A0ABW5ZNR9_9FLAO</name>
<reference evidence="3" key="1">
    <citation type="journal article" date="2019" name="Int. J. Syst. Evol. Microbiol.">
        <title>The Global Catalogue of Microorganisms (GCM) 10K type strain sequencing project: providing services to taxonomists for standard genome sequencing and annotation.</title>
        <authorList>
            <consortium name="The Broad Institute Genomics Platform"/>
            <consortium name="The Broad Institute Genome Sequencing Center for Infectious Disease"/>
            <person name="Wu L."/>
            <person name="Ma J."/>
        </authorList>
    </citation>
    <scope>NUCLEOTIDE SEQUENCE [LARGE SCALE GENOMIC DNA]</scope>
    <source>
        <strain evidence="3">KCTC 32514</strain>
    </source>
</reference>
<keyword evidence="1" id="KW-0812">Transmembrane</keyword>
<proteinExistence type="predicted"/>
<gene>
    <name evidence="2" type="ORF">ACFS29_03150</name>
</gene>
<dbReference type="RefSeq" id="WP_194507697.1">
    <property type="nucleotide sequence ID" value="NZ_JADILU010000003.1"/>
</dbReference>
<evidence type="ECO:0008006" key="4">
    <source>
        <dbReference type="Google" id="ProtNLM"/>
    </source>
</evidence>
<comment type="caution">
    <text evidence="2">The sequence shown here is derived from an EMBL/GenBank/DDBJ whole genome shotgun (WGS) entry which is preliminary data.</text>
</comment>
<organism evidence="2 3">
    <name type="scientific">Psychroserpens luteus</name>
    <dbReference type="NCBI Taxonomy" id="1434066"/>
    <lineage>
        <taxon>Bacteria</taxon>
        <taxon>Pseudomonadati</taxon>
        <taxon>Bacteroidota</taxon>
        <taxon>Flavobacteriia</taxon>
        <taxon>Flavobacteriales</taxon>
        <taxon>Flavobacteriaceae</taxon>
        <taxon>Psychroserpens</taxon>
    </lineage>
</organism>
<evidence type="ECO:0000313" key="2">
    <source>
        <dbReference type="EMBL" id="MFD2914623.1"/>
    </source>
</evidence>
<dbReference type="Proteomes" id="UP001597548">
    <property type="component" value="Unassembled WGS sequence"/>
</dbReference>